<dbReference type="EMBL" id="JABBHF010000003">
    <property type="protein sequence ID" value="NMH87079.1"/>
    <property type="molecule type" value="Genomic_DNA"/>
</dbReference>
<dbReference type="Proteomes" id="UP000746690">
    <property type="component" value="Unassembled WGS sequence"/>
</dbReference>
<keyword evidence="2" id="KW-1185">Reference proteome</keyword>
<accession>A0ABX1RXZ9</accession>
<reference evidence="1 2" key="1">
    <citation type="submission" date="2020-04" db="EMBL/GenBank/DDBJ databases">
        <title>A Flavivirga sp. nov.</title>
        <authorList>
            <person name="Sun X."/>
        </authorList>
    </citation>
    <scope>NUCLEOTIDE SEQUENCE [LARGE SCALE GENOMIC DNA]</scope>
    <source>
        <strain evidence="1 2">Y03</strain>
    </source>
</reference>
<organism evidence="1 2">
    <name type="scientific">Flavivirga algicola</name>
    <dbReference type="NCBI Taxonomy" id="2729136"/>
    <lineage>
        <taxon>Bacteria</taxon>
        <taxon>Pseudomonadati</taxon>
        <taxon>Bacteroidota</taxon>
        <taxon>Flavobacteriia</taxon>
        <taxon>Flavobacteriales</taxon>
        <taxon>Flavobacteriaceae</taxon>
        <taxon>Flavivirga</taxon>
    </lineage>
</organism>
<dbReference type="RefSeq" id="WP_169671279.1">
    <property type="nucleotide sequence ID" value="NZ_JABBHF010000003.1"/>
</dbReference>
<comment type="caution">
    <text evidence="1">The sequence shown here is derived from an EMBL/GenBank/DDBJ whole genome shotgun (WGS) entry which is preliminary data.</text>
</comment>
<evidence type="ECO:0000313" key="1">
    <source>
        <dbReference type="EMBL" id="NMH87079.1"/>
    </source>
</evidence>
<protein>
    <recommendedName>
        <fullName evidence="3">TonB-dependent receptor plug domain-containing protein</fullName>
    </recommendedName>
</protein>
<dbReference type="Gene3D" id="2.60.40.1930">
    <property type="match status" value="1"/>
</dbReference>
<evidence type="ECO:0008006" key="3">
    <source>
        <dbReference type="Google" id="ProtNLM"/>
    </source>
</evidence>
<evidence type="ECO:0000313" key="2">
    <source>
        <dbReference type="Proteomes" id="UP000746690"/>
    </source>
</evidence>
<gene>
    <name evidence="1" type="ORF">HHX25_06150</name>
</gene>
<proteinExistence type="predicted"/>
<name>A0ABX1RXZ9_9FLAO</name>
<sequence>MGRLIKYLAHISIIILCLSHHIAFGQVQSDIQDIMIKTIPKEKVVVHLNDKLLLTGDTFYYKVFCLSEQTNQLSDISKIVYVELIGENSNALFNQKLKLVNGMASGDYFISSDIKTGNYKLIAYTKWMINNPQNSFFVKDIYIINPYIPTSNLLKNTSENDKSVKIQIRKTRSVQSGITKNVGVQLKTDFDIYKPRSRVLLELDNTFGTSMYGNYTVSVKKIDSVEVETANSVELKKAINTTNTFYLPELRGEIVSGYVVSKDHDSVIPNKIVALSIPGKNYVYKNVLTDKFGVFYFNLDERYTNSECVLQILDPDRNDYKIVLDGSQFKYFGTLKFQKIQLSSNIQNWVQNQSIYNQIENAYSASKLDSILPLSFLKPFYEKPSITYVLDDYKRFSTLKETFTEVIEGGFVRRHKGVNKLIVRRNNVSTFNPYDERDPLILLDGVLIQDSEYILNYDASKIEKVSLVKEIYFYGPSIFNGIIDITTKKGDFYLPPKVDGISYLNLDIPKERREYYQPNYDNNGQMLKRIPDYRSQLLWEPNIDLKSKSKSIEFYTSDLEGTFEIQFEGYTLNGAHVNSKSYFKVKN</sequence>